<evidence type="ECO:0000259" key="1">
    <source>
        <dbReference type="Pfam" id="PF00535"/>
    </source>
</evidence>
<keyword evidence="2" id="KW-0808">Transferase</keyword>
<dbReference type="AlphaFoldDB" id="A0A845AAL0"/>
<dbReference type="InterPro" id="IPR029044">
    <property type="entry name" value="Nucleotide-diphossugar_trans"/>
</dbReference>
<protein>
    <submittedName>
        <fullName evidence="2">Glycosyltransferase</fullName>
    </submittedName>
</protein>
<dbReference type="SUPFAM" id="SSF53448">
    <property type="entry name" value="Nucleotide-diphospho-sugar transferases"/>
    <property type="match status" value="1"/>
</dbReference>
<evidence type="ECO:0000313" key="2">
    <source>
        <dbReference type="EMBL" id="MXP26051.1"/>
    </source>
</evidence>
<dbReference type="OrthoDB" id="9813349at2"/>
<keyword evidence="3" id="KW-1185">Reference proteome</keyword>
<comment type="caution">
    <text evidence="2">The sequence shown here is derived from an EMBL/GenBank/DDBJ whole genome shotgun (WGS) entry which is preliminary data.</text>
</comment>
<name>A0A845AAL0_9SPHN</name>
<dbReference type="Proteomes" id="UP000460561">
    <property type="component" value="Unassembled WGS sequence"/>
</dbReference>
<dbReference type="Pfam" id="PF00535">
    <property type="entry name" value="Glycos_transf_2"/>
    <property type="match status" value="1"/>
</dbReference>
<reference evidence="2 3" key="1">
    <citation type="submission" date="2019-12" db="EMBL/GenBank/DDBJ databases">
        <title>Genomic-based taxomic classification of the family Erythrobacteraceae.</title>
        <authorList>
            <person name="Xu L."/>
        </authorList>
    </citation>
    <scope>NUCLEOTIDE SEQUENCE [LARGE SCALE GENOMIC DNA]</scope>
    <source>
        <strain evidence="2 3">DSM 18604</strain>
    </source>
</reference>
<dbReference type="PANTHER" id="PTHR22916">
    <property type="entry name" value="GLYCOSYLTRANSFERASE"/>
    <property type="match status" value="1"/>
</dbReference>
<sequence>MPVFNVEAYIGQAIDSVLAQSFTDFELIIVDDGGNDRSMEIACSYDDPRIRIVAQENRGLAGARNTGIATSRGKYIALLDSDDCFHPDKLRLHYIHLEANPSVGVSYSGSQMIDHSGAALAVAMRPKLRDIDSAQILCRNPVGNGSAAVMRRSAIELTATLDPSEPSRRCWFDESFRQSEDIEFWVRLSAKHGVKFEGIEGLLTQYRIIAGALSANIVKQYLSWNRMLRKTETYAPELVAKHGIPARAYQLRYLARRAVQLGDARFSRSLLGEALALSPKMAFAEPVKTGLTSGAVLAASLLGAERFSKLAAPYLKGAIS</sequence>
<dbReference type="EMBL" id="WTYQ01000002">
    <property type="protein sequence ID" value="MXP26051.1"/>
    <property type="molecule type" value="Genomic_DNA"/>
</dbReference>
<gene>
    <name evidence="2" type="ORF">GRI39_08345</name>
</gene>
<feature type="domain" description="Glycosyltransferase 2-like" evidence="1">
    <location>
        <begin position="1"/>
        <end position="155"/>
    </location>
</feature>
<dbReference type="PANTHER" id="PTHR22916:SF3">
    <property type="entry name" value="UDP-GLCNAC:BETAGAL BETA-1,3-N-ACETYLGLUCOSAMINYLTRANSFERASE-LIKE PROTEIN 1"/>
    <property type="match status" value="1"/>
</dbReference>
<proteinExistence type="predicted"/>
<accession>A0A845AAL0</accession>
<organism evidence="2 3">
    <name type="scientific">Altericroceibacterium indicum</name>
    <dbReference type="NCBI Taxonomy" id="374177"/>
    <lineage>
        <taxon>Bacteria</taxon>
        <taxon>Pseudomonadati</taxon>
        <taxon>Pseudomonadota</taxon>
        <taxon>Alphaproteobacteria</taxon>
        <taxon>Sphingomonadales</taxon>
        <taxon>Erythrobacteraceae</taxon>
        <taxon>Altericroceibacterium</taxon>
    </lineage>
</organism>
<dbReference type="InterPro" id="IPR001173">
    <property type="entry name" value="Glyco_trans_2-like"/>
</dbReference>
<dbReference type="GO" id="GO:0016758">
    <property type="term" value="F:hexosyltransferase activity"/>
    <property type="evidence" value="ECO:0007669"/>
    <property type="project" value="UniProtKB-ARBA"/>
</dbReference>
<dbReference type="Gene3D" id="3.90.550.10">
    <property type="entry name" value="Spore Coat Polysaccharide Biosynthesis Protein SpsA, Chain A"/>
    <property type="match status" value="1"/>
</dbReference>
<evidence type="ECO:0000313" key="3">
    <source>
        <dbReference type="Proteomes" id="UP000460561"/>
    </source>
</evidence>